<dbReference type="InterPro" id="IPR026841">
    <property type="entry name" value="Aur1/Ipt1"/>
</dbReference>
<feature type="transmembrane region" description="Helical" evidence="5">
    <location>
        <begin position="75"/>
        <end position="92"/>
    </location>
</feature>
<keyword evidence="2 5" id="KW-0812">Transmembrane</keyword>
<dbReference type="InterPro" id="IPR036938">
    <property type="entry name" value="PAP2/HPO_sf"/>
</dbReference>
<feature type="domain" description="Phosphatidic acid phosphatase type 2/haloperoxidase" evidence="6">
    <location>
        <begin position="163"/>
        <end position="288"/>
    </location>
</feature>
<feature type="transmembrane region" description="Helical" evidence="5">
    <location>
        <begin position="166"/>
        <end position="184"/>
    </location>
</feature>
<dbReference type="GO" id="GO:0016020">
    <property type="term" value="C:membrane"/>
    <property type="evidence" value="ECO:0007669"/>
    <property type="project" value="UniProtKB-SubCell"/>
</dbReference>
<feature type="transmembrane region" description="Helical" evidence="5">
    <location>
        <begin position="273"/>
        <end position="290"/>
    </location>
</feature>
<keyword evidence="8" id="KW-1185">Reference proteome</keyword>
<dbReference type="OrthoDB" id="9775789at2"/>
<reference evidence="7 8" key="1">
    <citation type="submission" date="2011-09" db="EMBL/GenBank/DDBJ databases">
        <title>The permanent draft genome of Caldithrix abyssi DSM 13497.</title>
        <authorList>
            <consortium name="US DOE Joint Genome Institute (JGI-PGF)"/>
            <person name="Lucas S."/>
            <person name="Han J."/>
            <person name="Lapidus A."/>
            <person name="Bruce D."/>
            <person name="Goodwin L."/>
            <person name="Pitluck S."/>
            <person name="Peters L."/>
            <person name="Kyrpides N."/>
            <person name="Mavromatis K."/>
            <person name="Ivanova N."/>
            <person name="Mikhailova N."/>
            <person name="Chertkov O."/>
            <person name="Detter J.C."/>
            <person name="Tapia R."/>
            <person name="Han C."/>
            <person name="Land M."/>
            <person name="Hauser L."/>
            <person name="Markowitz V."/>
            <person name="Cheng J.-F."/>
            <person name="Hugenholtz P."/>
            <person name="Woyke T."/>
            <person name="Wu D."/>
            <person name="Spring S."/>
            <person name="Brambilla E."/>
            <person name="Klenk H.-P."/>
            <person name="Eisen J.A."/>
        </authorList>
    </citation>
    <scope>NUCLEOTIDE SEQUENCE [LARGE SCALE GENOMIC DNA]</scope>
    <source>
        <strain evidence="7 8">DSM 13497</strain>
    </source>
</reference>
<feature type="transmembrane region" description="Helical" evidence="5">
    <location>
        <begin position="12"/>
        <end position="32"/>
    </location>
</feature>
<organism evidence="7 8">
    <name type="scientific">Caldithrix abyssi DSM 13497</name>
    <dbReference type="NCBI Taxonomy" id="880073"/>
    <lineage>
        <taxon>Bacteria</taxon>
        <taxon>Pseudomonadati</taxon>
        <taxon>Calditrichota</taxon>
        <taxon>Calditrichia</taxon>
        <taxon>Calditrichales</taxon>
        <taxon>Calditrichaceae</taxon>
        <taxon>Caldithrix</taxon>
    </lineage>
</organism>
<evidence type="ECO:0000313" key="8">
    <source>
        <dbReference type="Proteomes" id="UP000004671"/>
    </source>
</evidence>
<dbReference type="PANTHER" id="PTHR31310">
    <property type="match status" value="1"/>
</dbReference>
<dbReference type="Pfam" id="PF14378">
    <property type="entry name" value="PAP2_3"/>
    <property type="match status" value="1"/>
</dbReference>
<keyword evidence="3 5" id="KW-1133">Transmembrane helix</keyword>
<dbReference type="EMBL" id="CM001402">
    <property type="protein sequence ID" value="EHO42470.1"/>
    <property type="molecule type" value="Genomic_DNA"/>
</dbReference>
<evidence type="ECO:0000256" key="5">
    <source>
        <dbReference type="SAM" id="Phobius"/>
    </source>
</evidence>
<feature type="transmembrane region" description="Helical" evidence="5">
    <location>
        <begin position="248"/>
        <end position="267"/>
    </location>
</feature>
<gene>
    <name evidence="7" type="ORF">Calab_2863</name>
</gene>
<dbReference type="Proteomes" id="UP000004671">
    <property type="component" value="Chromosome"/>
</dbReference>
<dbReference type="HOGENOM" id="CLU_073542_0_0_0"/>
<evidence type="ECO:0000313" key="7">
    <source>
        <dbReference type="EMBL" id="EHO42470.1"/>
    </source>
</evidence>
<dbReference type="RefSeq" id="WP_006929811.1">
    <property type="nucleotide sequence ID" value="NZ_CM001402.1"/>
</dbReference>
<evidence type="ECO:0000256" key="1">
    <source>
        <dbReference type="ARBA" id="ARBA00004141"/>
    </source>
</evidence>
<feature type="transmembrane region" description="Helical" evidence="5">
    <location>
        <begin position="223"/>
        <end position="241"/>
    </location>
</feature>
<evidence type="ECO:0000259" key="6">
    <source>
        <dbReference type="SMART" id="SM00014"/>
    </source>
</evidence>
<evidence type="ECO:0000256" key="2">
    <source>
        <dbReference type="ARBA" id="ARBA00022692"/>
    </source>
</evidence>
<protein>
    <submittedName>
        <fullName evidence="7">Phosphoesterase PA-phosphatase related protein</fullName>
    </submittedName>
</protein>
<dbReference type="InParanoid" id="H1XRX7"/>
<proteinExistence type="predicted"/>
<dbReference type="SUPFAM" id="SSF48317">
    <property type="entry name" value="Acid phosphatase/Vanadium-dependent haloperoxidase"/>
    <property type="match status" value="1"/>
</dbReference>
<feature type="transmembrane region" description="Helical" evidence="5">
    <location>
        <begin position="44"/>
        <end position="63"/>
    </location>
</feature>
<evidence type="ECO:0000256" key="4">
    <source>
        <dbReference type="ARBA" id="ARBA00023136"/>
    </source>
</evidence>
<dbReference type="InterPro" id="IPR000326">
    <property type="entry name" value="PAP2/HPO"/>
</dbReference>
<dbReference type="PaxDb" id="880073-Calab_2863"/>
<dbReference type="SMART" id="SM00014">
    <property type="entry name" value="acidPPc"/>
    <property type="match status" value="1"/>
</dbReference>
<comment type="subcellular location">
    <subcellularLocation>
        <location evidence="1">Membrane</location>
        <topology evidence="1">Multi-pass membrane protein</topology>
    </subcellularLocation>
</comment>
<dbReference type="PANTHER" id="PTHR31310:SF7">
    <property type="entry name" value="PA-PHOSPHATASE RELATED-FAMILY PROTEIN DDB_G0268928"/>
    <property type="match status" value="1"/>
</dbReference>
<dbReference type="STRING" id="880073.Cabys_1716"/>
<name>H1XRX7_CALAY</name>
<keyword evidence="4 5" id="KW-0472">Membrane</keyword>
<dbReference type="InterPro" id="IPR052185">
    <property type="entry name" value="IPC_Synthase-Related"/>
</dbReference>
<sequence>MKRIFNLRLEEFLALLFFIPSLLITIKANLYFIEAGMNIPRRYYGGLTRLAVTLALMIAFYYFVKYRPLWKYTWWLREVMPFLFCIAIYTNMHDTIGFVNPHDVHDTLIRIEQWLFGVQPVLWAQQFYHPWLTDYFSISYMNYFIIAVVVVLYLLVKNRPLEMRKVLIGTILSFYFGYFLYILFPAAPPRLTLATEFTRDFSGGFITHMQNKLINLNPSSSRAAFPSLHCAVTLISLMYAFKYSKKLFFVLLVPGISLVLATVYLRHHYVVDIIAGFALAIFTYFVAPHIDSWWNNLRRKYATVDDRLLQLQEQEFTPHDTFVGSNT</sequence>
<dbReference type="AlphaFoldDB" id="H1XRX7"/>
<dbReference type="Gene3D" id="1.20.144.10">
    <property type="entry name" value="Phosphatidic acid phosphatase type 2/haloperoxidase"/>
    <property type="match status" value="1"/>
</dbReference>
<feature type="transmembrane region" description="Helical" evidence="5">
    <location>
        <begin position="135"/>
        <end position="154"/>
    </location>
</feature>
<dbReference type="eggNOG" id="COG0671">
    <property type="taxonomic scope" value="Bacteria"/>
</dbReference>
<accession>H1XRX7</accession>
<evidence type="ECO:0000256" key="3">
    <source>
        <dbReference type="ARBA" id="ARBA00022989"/>
    </source>
</evidence>